<evidence type="ECO:0000313" key="2">
    <source>
        <dbReference type="Proteomes" id="UP000243502"/>
    </source>
</evidence>
<sequence length="90" mass="10534">MNVVDFAPEVSPDGRAIIFRLSDRRCDVECAITREALEEYFWLPTGADDVRMLKTFADCRRRILAVAERKMRVRPDQPVRFTIDDFVAKR</sequence>
<gene>
    <name evidence="1" type="ORF">C2L65_42430</name>
</gene>
<name>A0A2I8F3T6_9BURK</name>
<proteinExistence type="predicted"/>
<dbReference type="OrthoDB" id="9105893at2"/>
<dbReference type="Pfam" id="PF07369">
    <property type="entry name" value="DUF1488"/>
    <property type="match status" value="1"/>
</dbReference>
<reference evidence="1 2" key="1">
    <citation type="submission" date="2018-01" db="EMBL/GenBank/DDBJ databases">
        <title>Species boundaries and ecological features among Paraburkholderia terrae DSMZ17804T, P. hospita DSMZ17164T and P. caribensis DSMZ13236T.</title>
        <authorList>
            <person name="Pratama A.A."/>
        </authorList>
    </citation>
    <scope>NUCLEOTIDE SEQUENCE [LARGE SCALE GENOMIC DNA]</scope>
    <source>
        <strain evidence="1 2">DSM 17804</strain>
    </source>
</reference>
<dbReference type="InterPro" id="IPR036692">
    <property type="entry name" value="Shew3726-like_sf"/>
</dbReference>
<dbReference type="RefSeq" id="WP_081921231.1">
    <property type="nucleotide sequence ID" value="NZ_CP026114.1"/>
</dbReference>
<dbReference type="AlphaFoldDB" id="A0A2I8F3T6"/>
<organism evidence="1 2">
    <name type="scientific">Paraburkholderia terrae</name>
    <dbReference type="NCBI Taxonomy" id="311230"/>
    <lineage>
        <taxon>Bacteria</taxon>
        <taxon>Pseudomonadati</taxon>
        <taxon>Pseudomonadota</taxon>
        <taxon>Betaproteobacteria</taxon>
        <taxon>Burkholderiales</taxon>
        <taxon>Burkholderiaceae</taxon>
        <taxon>Paraburkholderia</taxon>
    </lineage>
</organism>
<dbReference type="InterPro" id="IPR009962">
    <property type="entry name" value="DUF1488"/>
</dbReference>
<dbReference type="Proteomes" id="UP000243502">
    <property type="component" value="Chromosome 4"/>
</dbReference>
<dbReference type="SUPFAM" id="SSF160272">
    <property type="entry name" value="Shew3726-like"/>
    <property type="match status" value="1"/>
</dbReference>
<protein>
    <submittedName>
        <fullName evidence="1">DUF1488 domain-containing protein</fullName>
    </submittedName>
</protein>
<dbReference type="KEGG" id="pter:C2L65_42430"/>
<accession>A0A2I8F3T6</accession>
<evidence type="ECO:0000313" key="1">
    <source>
        <dbReference type="EMBL" id="AUT66370.1"/>
    </source>
</evidence>
<dbReference type="EMBL" id="CP026114">
    <property type="protein sequence ID" value="AUT66370.1"/>
    <property type="molecule type" value="Genomic_DNA"/>
</dbReference>